<name>D2NRE9_ROTMD</name>
<keyword evidence="2" id="KW-1185">Reference proteome</keyword>
<dbReference type="KEGG" id="rmu:RMDY18_03930"/>
<dbReference type="EMBL" id="AP011540">
    <property type="protein sequence ID" value="BAI64225.1"/>
    <property type="molecule type" value="Genomic_DNA"/>
</dbReference>
<reference evidence="1 2" key="2">
    <citation type="journal article" date="2010" name="J Osaka Dent Univ">
        <title>Isolation and identification of Rothia mucilaginosa from persistent apical periodontitis lesions.</title>
        <authorList>
            <person name="Yamane K."/>
            <person name="Yoshida M."/>
            <person name="Fujihira T."/>
            <person name="Baba T."/>
            <person name="Tsuji N."/>
            <person name="Hayashi H."/>
            <person name="Sugimori C."/>
            <person name="Yamanaka T."/>
            <person name="Mashimo C."/>
            <person name="Nambu T."/>
            <person name="Kawai H."/>
            <person name="Fukushima H."/>
        </authorList>
    </citation>
    <scope>NUCLEOTIDE SEQUENCE [LARGE SCALE GENOMIC DNA]</scope>
    <source>
        <strain evidence="1 2">DY-18</strain>
    </source>
</reference>
<proteinExistence type="predicted"/>
<protein>
    <submittedName>
        <fullName evidence="1">ABC-type uncharacterized transport system, permease component</fullName>
    </submittedName>
</protein>
<sequence length="187" mass="19771">MATVEVVTPRILHFGFYSLPSPITGGCMSLAVVDELQVNLKISGLEHCNDFLQVIAGLGGDAQLVALDVRLYALGALFADHLGDLLCLILRDAFLDGAFDADFLAGCVGLAGVQGLQGDAALDQLGLENGQHCQCALFGVCLDEDLVAGVVDFCANATEVVTLGDFLLRLVQCVRNFLLVHLGHNVE</sequence>
<reference evidence="2" key="1">
    <citation type="submission" date="2009-07" db="EMBL/GenBank/DDBJ databases">
        <title>Complete genome sequence of Rothia mucilaginosa DJ.</title>
        <authorList>
            <person name="Yamane K."/>
            <person name="Nambu T."/>
            <person name="Mashimo C."/>
            <person name="Sugimori C."/>
            <person name="Yamanaka T."/>
            <person name="Leung K."/>
            <person name="Fukushima H."/>
        </authorList>
    </citation>
    <scope>NUCLEOTIDE SEQUENCE [LARGE SCALE GENOMIC DNA]</scope>
    <source>
        <strain evidence="2">DY-18</strain>
    </source>
</reference>
<accession>D2NRE9</accession>
<organism evidence="1 2">
    <name type="scientific">Rothia mucilaginosa (strain DY-18)</name>
    <name type="common">Stomatococcus mucilaginosus</name>
    <dbReference type="NCBI Taxonomy" id="680646"/>
    <lineage>
        <taxon>Bacteria</taxon>
        <taxon>Bacillati</taxon>
        <taxon>Actinomycetota</taxon>
        <taxon>Actinomycetes</taxon>
        <taxon>Micrococcales</taxon>
        <taxon>Micrococcaceae</taxon>
        <taxon>Rothia</taxon>
    </lineage>
</organism>
<evidence type="ECO:0000313" key="1">
    <source>
        <dbReference type="EMBL" id="BAI64225.1"/>
    </source>
</evidence>
<dbReference type="HOGENOM" id="CLU_1446639_0_0_11"/>
<gene>
    <name evidence="1" type="ordered locus">RMDY18_03930</name>
</gene>
<dbReference type="AlphaFoldDB" id="D2NRE9"/>
<evidence type="ECO:0000313" key="2">
    <source>
        <dbReference type="Proteomes" id="UP000001883"/>
    </source>
</evidence>
<dbReference type="Proteomes" id="UP000001883">
    <property type="component" value="Chromosome"/>
</dbReference>
<reference evidence="1 2" key="3">
    <citation type="journal article" date="2010" name="Sequencing">
        <title>Complete Genome Sequence of Rothia mucilaginosa DY-18: A Clinical Isolate with Dense Meshwork-Like Structures from a Persistent Apical Periodontitis Lesion.</title>
        <authorList>
            <person name="Yamane K."/>
            <person name="Nambu T."/>
            <person name="Yamanaka T."/>
            <person name="Mashimo C."/>
            <person name="Sugimori C."/>
            <person name="Leung K.-P."/>
            <person name="Fukushima H."/>
        </authorList>
    </citation>
    <scope>NUCLEOTIDE SEQUENCE [LARGE SCALE GENOMIC DNA]</scope>
    <source>
        <strain evidence="1 2">DY-18</strain>
    </source>
</reference>